<sequence>MRSSKMTSLSDTCTVFTTSDAADNGLQPCSVELLRFVAIAQRLGVDFLFFGSREYGLPLDGDGASGVVTTRPLTAQASFSFKSFKKTADLTQKASIYRALISEIYILQHPLIKNHPNFVRLYGVGFDVARNYSDEGEGLPEIWPTLILERAKDGNLAAFLGTNCISFEEALGSLDQDQALAIEIDRLPQVPCICDDFEAFQAVHFLFRRQIFRELEHIAQGSSKAAREAAFELFVCLEFAFGTARNEKDSLEWLRKSGVDIEYVERKLEYVASRGSYYGPFQHDDLSEYLEYDTGWEYATTGLLDEAIAALQTEIQGKVEHTVIHSRLHLQSVLAHLLSYRGGVEDRERSLKLRIDIAQDTEQELGEEHADSLRAKAFLAVSLRNRQRAEEAEPIQRRVLEIRRKTRKSDHPDILQSMGDLAYTLSLIYPENLEESIELLQQVYESHVNIFGHSNRKTIDSLSQLIKVLDKAGKKAMTENMCRRNLDVCIPSLPARHPSIVETQITLARTLLDSGRDDEAVALAEDWIKGSAEELARIDGGIIDLVRSTLVKSVSKNQGHRWVDLAERLSSLSEMRYGSKSRDAIRDKARVGLLLYQSNRFRESQTVWKEVAHVWGNATPKNELEEINAVAFWGLSLLYNDQLEEATNVMLQLGHLSKGKDDKTVKSTVRELRRVEKACRAAGLEEQARSLAQFSDQELSTVT</sequence>
<dbReference type="EMBL" id="LYXU01000004">
    <property type="protein sequence ID" value="OBS19139.1"/>
    <property type="molecule type" value="Genomic_DNA"/>
</dbReference>
<evidence type="ECO:0008006" key="3">
    <source>
        <dbReference type="Google" id="ProtNLM"/>
    </source>
</evidence>
<dbReference type="SUPFAM" id="SSF48452">
    <property type="entry name" value="TPR-like"/>
    <property type="match status" value="1"/>
</dbReference>
<evidence type="ECO:0000313" key="1">
    <source>
        <dbReference type="EMBL" id="OBS19139.1"/>
    </source>
</evidence>
<dbReference type="STRING" id="36050.A0A1B8AFA1"/>
<comment type="caution">
    <text evidence="1">The sequence shown here is derived from an EMBL/GenBank/DDBJ whole genome shotgun (WGS) entry which is preliminary data.</text>
</comment>
<dbReference type="PANTHER" id="PTHR46082">
    <property type="entry name" value="ATP/GTP-BINDING PROTEIN-RELATED"/>
    <property type="match status" value="1"/>
</dbReference>
<accession>A0A1B8AFA1</accession>
<proteinExistence type="predicted"/>
<gene>
    <name evidence="1" type="ORF">FPOA_10862</name>
</gene>
<organism evidence="1 2">
    <name type="scientific">Fusarium poae</name>
    <dbReference type="NCBI Taxonomy" id="36050"/>
    <lineage>
        <taxon>Eukaryota</taxon>
        <taxon>Fungi</taxon>
        <taxon>Dikarya</taxon>
        <taxon>Ascomycota</taxon>
        <taxon>Pezizomycotina</taxon>
        <taxon>Sordariomycetes</taxon>
        <taxon>Hypocreomycetidae</taxon>
        <taxon>Hypocreales</taxon>
        <taxon>Nectriaceae</taxon>
        <taxon>Fusarium</taxon>
    </lineage>
</organism>
<dbReference type="Pfam" id="PF13424">
    <property type="entry name" value="TPR_12"/>
    <property type="match status" value="1"/>
</dbReference>
<reference evidence="1 2" key="1">
    <citation type="submission" date="2016-06" db="EMBL/GenBank/DDBJ databases">
        <title>Living apart together: crosstalk between the core and supernumerary genomes in a fungal plant pathogen.</title>
        <authorList>
            <person name="Vanheule A."/>
            <person name="Audenaert K."/>
            <person name="Warris S."/>
            <person name="Van De Geest H."/>
            <person name="Schijlen E."/>
            <person name="Hofte M."/>
            <person name="De Saeger S."/>
            <person name="Haesaert G."/>
            <person name="Waalwijk C."/>
            <person name="Van Der Lee T."/>
        </authorList>
    </citation>
    <scope>NUCLEOTIDE SEQUENCE [LARGE SCALE GENOMIC DNA]</scope>
    <source>
        <strain evidence="1 2">2516</strain>
    </source>
</reference>
<dbReference type="Proteomes" id="UP000091967">
    <property type="component" value="Unassembled WGS sequence"/>
</dbReference>
<name>A0A1B8AFA1_FUSPO</name>
<dbReference type="PANTHER" id="PTHR46082:SF11">
    <property type="entry name" value="AAA+ ATPASE DOMAIN-CONTAINING PROTEIN-RELATED"/>
    <property type="match status" value="1"/>
</dbReference>
<protein>
    <recommendedName>
        <fullName evidence="3">Protein kinase domain-containing protein</fullName>
    </recommendedName>
</protein>
<dbReference type="AlphaFoldDB" id="A0A1B8AFA1"/>
<dbReference type="InterPro" id="IPR011990">
    <property type="entry name" value="TPR-like_helical_dom_sf"/>
</dbReference>
<dbReference type="Gene3D" id="1.25.40.10">
    <property type="entry name" value="Tetratricopeptide repeat domain"/>
    <property type="match status" value="2"/>
</dbReference>
<evidence type="ECO:0000313" key="2">
    <source>
        <dbReference type="Proteomes" id="UP000091967"/>
    </source>
</evidence>
<dbReference type="InterPro" id="IPR053137">
    <property type="entry name" value="NLR-like"/>
</dbReference>
<keyword evidence="2" id="KW-1185">Reference proteome</keyword>